<dbReference type="GO" id="GO:0005524">
    <property type="term" value="F:ATP binding"/>
    <property type="evidence" value="ECO:0007669"/>
    <property type="project" value="UniProtKB-KW"/>
</dbReference>
<sequence>MARKIGSRYTAQRVLGRGSAGTVWLGDGPEGPVALKLLREDLASDQELVGRFVQERTALVSLDHPCVVGVRDLVVDGNDLALVMELVEGPDLRTHLEQAGPLAPRAAVSIAADIADGLAAAHAAGIVHRDVKPENVLLDASAPPGPGGAPRAKLTDFGIARLVDSPRRTRVTRIIGTPDYLAPEIIEGLQPRAAVDVYALATVLFELLGGATPFGGGHPGAVLRRHVTEPVPVVPGLPGELVRLLTTCLAKAPASRLRADELRDRLRELAATLPDLPPLEPYQRPWSDGTEEDYDGEDDVQDDAGDGGRPGRRDARASDRDGEVIAAGIGVGRDHPTSRRDTHRSLRRPVGPTDLGAGAAGAAAGPGAGAGGSGAWDGPTASTPSRAAATRHGTTTGDDAGDTDAAPRTASETGSETDSEAHSGTASGTRSAARSARSAARAERRSAVPLVPGASPDSTHDTHLRLRRPSGPPPGYTDGRVPGPRGVPAPRGRGGAGSPRVRRRRLVLAVVLFAVVLAAVIGVSQWAGDDAATTGAGDPQPVPGSAQAPDAGSPRATREGSATPNGGGGGSATPGSRPSPTGGNAGSAAGTTEGGRGPDWSDWAQVPEAPARLVGGPRAVEAGGVTYVFARDDADNVWYVTRAGETFGEWVRLTGISVSGDPAPVAIGTGQLELFALGTDHILYRRTMTGGLWGQWYQVDTDTTFDSSPAAAATGPGRILLAARSGDELLTAAYVGDALGAWSPVPAAGAISGDPALAARAAGAVDAIVPSAGGGLLRVPFAAGEWGTAEPVGGSWTAGADYAPGLRPEALPSADGGLYVFAREADGGLRQAVRDPAGEWHTGTLDGTATEQAVAAVAPEGVPALFALTADGALVYRTG</sequence>
<organism evidence="10 11">
    <name type="scientific">Allostreptomyces psammosilenae</name>
    <dbReference type="NCBI Taxonomy" id="1892865"/>
    <lineage>
        <taxon>Bacteria</taxon>
        <taxon>Bacillati</taxon>
        <taxon>Actinomycetota</taxon>
        <taxon>Actinomycetes</taxon>
        <taxon>Kitasatosporales</taxon>
        <taxon>Streptomycetaceae</taxon>
        <taxon>Allostreptomyces</taxon>
    </lineage>
</organism>
<proteinExistence type="predicted"/>
<feature type="transmembrane region" description="Helical" evidence="8">
    <location>
        <begin position="506"/>
        <end position="527"/>
    </location>
</feature>
<keyword evidence="11" id="KW-1185">Reference proteome</keyword>
<keyword evidence="8" id="KW-0472">Membrane</keyword>
<dbReference type="Gene3D" id="2.120.10.70">
    <property type="entry name" value="Fucose-specific lectin"/>
    <property type="match status" value="1"/>
</dbReference>
<gene>
    <name evidence="10" type="ORF">FHU37_003148</name>
</gene>
<dbReference type="PROSITE" id="PS00108">
    <property type="entry name" value="PROTEIN_KINASE_ST"/>
    <property type="match status" value="1"/>
</dbReference>
<protein>
    <recommendedName>
        <fullName evidence="1">non-specific serine/threonine protein kinase</fullName>
        <ecNumber evidence="1">2.7.11.1</ecNumber>
    </recommendedName>
</protein>
<feature type="compositionally biased region" description="Basic and acidic residues" evidence="7">
    <location>
        <begin position="332"/>
        <end position="344"/>
    </location>
</feature>
<feature type="region of interest" description="Disordered" evidence="7">
    <location>
        <begin position="273"/>
        <end position="500"/>
    </location>
</feature>
<keyword evidence="2" id="KW-0723">Serine/threonine-protein kinase</keyword>
<keyword evidence="6" id="KW-0067">ATP-binding</keyword>
<evidence type="ECO:0000256" key="2">
    <source>
        <dbReference type="ARBA" id="ARBA00022527"/>
    </source>
</evidence>
<feature type="region of interest" description="Disordered" evidence="7">
    <location>
        <begin position="530"/>
        <end position="603"/>
    </location>
</feature>
<dbReference type="GO" id="GO:0004674">
    <property type="term" value="F:protein serine/threonine kinase activity"/>
    <property type="evidence" value="ECO:0007669"/>
    <property type="project" value="UniProtKB-KW"/>
</dbReference>
<feature type="compositionally biased region" description="Gly residues" evidence="7">
    <location>
        <begin position="364"/>
        <end position="375"/>
    </location>
</feature>
<keyword evidence="8" id="KW-1133">Transmembrane helix</keyword>
<dbReference type="Gene3D" id="1.10.510.10">
    <property type="entry name" value="Transferase(Phosphotransferase) domain 1"/>
    <property type="match status" value="1"/>
</dbReference>
<feature type="compositionally biased region" description="Low complexity" evidence="7">
    <location>
        <begin position="573"/>
        <end position="591"/>
    </location>
</feature>
<dbReference type="PROSITE" id="PS50011">
    <property type="entry name" value="PROTEIN_KINASE_DOM"/>
    <property type="match status" value="1"/>
</dbReference>
<evidence type="ECO:0000256" key="4">
    <source>
        <dbReference type="ARBA" id="ARBA00022741"/>
    </source>
</evidence>
<dbReference type="InterPro" id="IPR000719">
    <property type="entry name" value="Prot_kinase_dom"/>
</dbReference>
<evidence type="ECO:0000259" key="9">
    <source>
        <dbReference type="PROSITE" id="PS50011"/>
    </source>
</evidence>
<dbReference type="Proteomes" id="UP000567795">
    <property type="component" value="Unassembled WGS sequence"/>
</dbReference>
<reference evidence="10 11" key="1">
    <citation type="submission" date="2020-07" db="EMBL/GenBank/DDBJ databases">
        <title>Sequencing the genomes of 1000 actinobacteria strains.</title>
        <authorList>
            <person name="Klenk H.-P."/>
        </authorList>
    </citation>
    <scope>NUCLEOTIDE SEQUENCE [LARGE SCALE GENOMIC DNA]</scope>
    <source>
        <strain evidence="10 11">DSM 42178</strain>
    </source>
</reference>
<evidence type="ECO:0000256" key="3">
    <source>
        <dbReference type="ARBA" id="ARBA00022679"/>
    </source>
</evidence>
<keyword evidence="5 10" id="KW-0418">Kinase</keyword>
<dbReference type="SUPFAM" id="SSF56112">
    <property type="entry name" value="Protein kinase-like (PK-like)"/>
    <property type="match status" value="1"/>
</dbReference>
<evidence type="ECO:0000256" key="8">
    <source>
        <dbReference type="SAM" id="Phobius"/>
    </source>
</evidence>
<dbReference type="InterPro" id="IPR058502">
    <property type="entry name" value="PLL-like_beta-prop"/>
</dbReference>
<evidence type="ECO:0000256" key="5">
    <source>
        <dbReference type="ARBA" id="ARBA00022777"/>
    </source>
</evidence>
<dbReference type="PANTHER" id="PTHR43289:SF6">
    <property type="entry name" value="SERINE_THREONINE-PROTEIN KINASE NEKL-3"/>
    <property type="match status" value="1"/>
</dbReference>
<comment type="caution">
    <text evidence="10">The sequence shown here is derived from an EMBL/GenBank/DDBJ whole genome shotgun (WGS) entry which is preliminary data.</text>
</comment>
<dbReference type="AlphaFoldDB" id="A0A852ZW77"/>
<dbReference type="InterPro" id="IPR008271">
    <property type="entry name" value="Ser/Thr_kinase_AS"/>
</dbReference>
<keyword evidence="4" id="KW-0547">Nucleotide-binding</keyword>
<evidence type="ECO:0000256" key="6">
    <source>
        <dbReference type="ARBA" id="ARBA00022840"/>
    </source>
</evidence>
<feature type="compositionally biased region" description="Basic and acidic residues" evidence="7">
    <location>
        <begin position="309"/>
        <end position="323"/>
    </location>
</feature>
<feature type="compositionally biased region" description="Low complexity" evidence="7">
    <location>
        <begin position="423"/>
        <end position="439"/>
    </location>
</feature>
<name>A0A852ZW77_9ACTN</name>
<dbReference type="EC" id="2.7.11.1" evidence="1"/>
<feature type="compositionally biased region" description="Low complexity" evidence="7">
    <location>
        <begin position="379"/>
        <end position="410"/>
    </location>
</feature>
<dbReference type="SUPFAM" id="SSF89372">
    <property type="entry name" value="Fucose-specific lectin"/>
    <property type="match status" value="1"/>
</dbReference>
<keyword evidence="8" id="KW-0812">Transmembrane</keyword>
<evidence type="ECO:0000313" key="11">
    <source>
        <dbReference type="Proteomes" id="UP000567795"/>
    </source>
</evidence>
<keyword evidence="3 10" id="KW-0808">Transferase</keyword>
<dbReference type="Gene3D" id="3.30.200.20">
    <property type="entry name" value="Phosphorylase Kinase, domain 1"/>
    <property type="match status" value="1"/>
</dbReference>
<dbReference type="SMART" id="SM00220">
    <property type="entry name" value="S_TKc"/>
    <property type="match status" value="1"/>
</dbReference>
<evidence type="ECO:0000256" key="1">
    <source>
        <dbReference type="ARBA" id="ARBA00012513"/>
    </source>
</evidence>
<dbReference type="PANTHER" id="PTHR43289">
    <property type="entry name" value="MITOGEN-ACTIVATED PROTEIN KINASE KINASE KINASE 20-RELATED"/>
    <property type="match status" value="1"/>
</dbReference>
<evidence type="ECO:0000256" key="7">
    <source>
        <dbReference type="SAM" id="MobiDB-lite"/>
    </source>
</evidence>
<dbReference type="CDD" id="cd14014">
    <property type="entry name" value="STKc_PknB_like"/>
    <property type="match status" value="1"/>
</dbReference>
<dbReference type="InterPro" id="IPR011009">
    <property type="entry name" value="Kinase-like_dom_sf"/>
</dbReference>
<feature type="compositionally biased region" description="Low complexity" evidence="7">
    <location>
        <begin position="479"/>
        <end position="491"/>
    </location>
</feature>
<feature type="compositionally biased region" description="Acidic residues" evidence="7">
    <location>
        <begin position="289"/>
        <end position="305"/>
    </location>
</feature>
<dbReference type="Pfam" id="PF26607">
    <property type="entry name" value="DUF8189"/>
    <property type="match status" value="1"/>
</dbReference>
<evidence type="ECO:0000313" key="10">
    <source>
        <dbReference type="EMBL" id="NYI06205.1"/>
    </source>
</evidence>
<accession>A0A852ZW77</accession>
<feature type="domain" description="Protein kinase" evidence="9">
    <location>
        <begin position="9"/>
        <end position="270"/>
    </location>
</feature>
<dbReference type="EMBL" id="JACBZD010000001">
    <property type="protein sequence ID" value="NYI06205.1"/>
    <property type="molecule type" value="Genomic_DNA"/>
</dbReference>
<dbReference type="Pfam" id="PF00069">
    <property type="entry name" value="Pkinase"/>
    <property type="match status" value="1"/>
</dbReference>